<dbReference type="OrthoDB" id="10058186at2759"/>
<evidence type="ECO:0000259" key="2">
    <source>
        <dbReference type="PROSITE" id="PS52006"/>
    </source>
</evidence>
<feature type="region of interest" description="Disordered" evidence="1">
    <location>
        <begin position="164"/>
        <end position="186"/>
    </location>
</feature>
<dbReference type="PANTHER" id="PTHR38165">
    <property type="match status" value="1"/>
</dbReference>
<dbReference type="PROSITE" id="PS52006">
    <property type="entry name" value="GH64"/>
    <property type="match status" value="1"/>
</dbReference>
<evidence type="ECO:0000256" key="1">
    <source>
        <dbReference type="SAM" id="MobiDB-lite"/>
    </source>
</evidence>
<dbReference type="InterPro" id="IPR037398">
    <property type="entry name" value="Glyco_hydro_64_fam"/>
</dbReference>
<reference evidence="4" key="1">
    <citation type="submission" date="2017-03" db="EMBL/GenBank/DDBJ databases">
        <title>Genomes of endolithic fungi from Antarctica.</title>
        <authorList>
            <person name="Coleine C."/>
            <person name="Masonjones S."/>
            <person name="Stajich J.E."/>
        </authorList>
    </citation>
    <scope>NUCLEOTIDE SEQUENCE [LARGE SCALE GENOMIC DNA]</scope>
    <source>
        <strain evidence="4">CCFEE 5527</strain>
    </source>
</reference>
<protein>
    <recommendedName>
        <fullName evidence="2">GH64 domain-containing protein</fullName>
    </recommendedName>
</protein>
<dbReference type="InterPro" id="IPR032477">
    <property type="entry name" value="Glyco_hydro_64"/>
</dbReference>
<dbReference type="InterPro" id="IPR037176">
    <property type="entry name" value="Osmotin/thaumatin-like_sf"/>
</dbReference>
<name>A0A1V8TIW9_9PEZI</name>
<dbReference type="Pfam" id="PF11578">
    <property type="entry name" value="DUF3237"/>
    <property type="match status" value="1"/>
</dbReference>
<dbReference type="Proteomes" id="UP000192596">
    <property type="component" value="Unassembled WGS sequence"/>
</dbReference>
<feature type="compositionally biased region" description="Low complexity" evidence="1">
    <location>
        <begin position="165"/>
        <end position="185"/>
    </location>
</feature>
<dbReference type="EMBL" id="NAJO01000007">
    <property type="protein sequence ID" value="OQO11181.1"/>
    <property type="molecule type" value="Genomic_DNA"/>
</dbReference>
<organism evidence="3 4">
    <name type="scientific">Cryoendolithus antarcticus</name>
    <dbReference type="NCBI Taxonomy" id="1507870"/>
    <lineage>
        <taxon>Eukaryota</taxon>
        <taxon>Fungi</taxon>
        <taxon>Dikarya</taxon>
        <taxon>Ascomycota</taxon>
        <taxon>Pezizomycotina</taxon>
        <taxon>Dothideomycetes</taxon>
        <taxon>Dothideomycetidae</taxon>
        <taxon>Cladosporiales</taxon>
        <taxon>Cladosporiaceae</taxon>
        <taxon>Cryoendolithus</taxon>
    </lineage>
</organism>
<dbReference type="InterPro" id="IPR042517">
    <property type="entry name" value="Glyco_hydro_64_N_2"/>
</dbReference>
<feature type="domain" description="GH64" evidence="2">
    <location>
        <begin position="197"/>
        <end position="565"/>
    </location>
</feature>
<comment type="caution">
    <text evidence="3">The sequence shown here is derived from an EMBL/GenBank/DDBJ whole genome shotgun (WGS) entry which is preliminary data.</text>
</comment>
<dbReference type="InParanoid" id="A0A1V8TIW9"/>
<dbReference type="PANTHER" id="PTHR38165:SF1">
    <property type="entry name" value="GLUCANASE B"/>
    <property type="match status" value="1"/>
</dbReference>
<dbReference type="CDD" id="cd09220">
    <property type="entry name" value="GH64-GluB-like"/>
    <property type="match status" value="1"/>
</dbReference>
<evidence type="ECO:0000313" key="3">
    <source>
        <dbReference type="EMBL" id="OQO11181.1"/>
    </source>
</evidence>
<keyword evidence="4" id="KW-1185">Reference proteome</keyword>
<dbReference type="Gene3D" id="2.40.160.20">
    <property type="match status" value="1"/>
</dbReference>
<accession>A0A1V8TIW9</accession>
<dbReference type="Gene3D" id="2.60.110.10">
    <property type="entry name" value="Thaumatin"/>
    <property type="match status" value="1"/>
</dbReference>
<dbReference type="AlphaFoldDB" id="A0A1V8TIW9"/>
<dbReference type="Pfam" id="PF16483">
    <property type="entry name" value="Glyco_hydro_64"/>
    <property type="match status" value="1"/>
</dbReference>
<gene>
    <name evidence="3" type="ORF">B0A48_05437</name>
</gene>
<sequence length="576" mass="62511">MAPTLEKAFDLRVYLDKDNTVRLGTVKGGPQRTYAPVGPGGYLRGSGVDAEIIPKGADSVLVDMTSGTAHLDVRCAFRSKEGDNFYLYYTGIVRLDEKLGLLFTFSPEVQTTKSSDHYFVTTPTIEVSNEEHKWMERTVFVSHGHVYVEGDRLAVEYEMYKNSNIPSTQQPTSQQQPAISQAQQPLVTQNRAATAAAASTSPTLQIQLQNQTKSNQVWAYITGQALDNNNALFLLQSDAKTPYYPPSPSSTGQPLNANCAIPLGGPGNTVNATIPRIAGGRIWFSQDATLKFFVNPGPGLVEPSIFNPADPNINTNFAFCEFTYNQYELFANISYVDFVSALPIALTVKDNSGATRHVSGMGPNGLSQVAQGLQAQTAKDTRRWSSLIVSRNNQPLRILSPNSGILLNPSWFGTYWNAYVDQVYAQYSTKPYTINTQAQFGNITGQVSNNTFKFGNSTFAKPSAKDIFGCNTGPFATGSNTETNVIIPRLSAAFNRSTLLLSNSYPNSVQPAQYYQNQTTNHYARLVHAANLDGHGYAFPYDDVTPDGGVGQEGSISSASTASFLVAVGGNNAYAA</sequence>
<dbReference type="STRING" id="1507870.A0A1V8TIW9"/>
<proteinExistence type="predicted"/>
<evidence type="ECO:0000313" key="4">
    <source>
        <dbReference type="Proteomes" id="UP000192596"/>
    </source>
</evidence>
<dbReference type="Gene3D" id="3.30.920.50">
    <property type="entry name" value="Beta-1,3-glucanase, C-terminal domain"/>
    <property type="match status" value="1"/>
</dbReference>